<dbReference type="KEGG" id="pprt:ET464_07855"/>
<organism evidence="2 3">
    <name type="scientific">Paenibacillus protaetiae</name>
    <dbReference type="NCBI Taxonomy" id="2509456"/>
    <lineage>
        <taxon>Bacteria</taxon>
        <taxon>Bacillati</taxon>
        <taxon>Bacillota</taxon>
        <taxon>Bacilli</taxon>
        <taxon>Bacillales</taxon>
        <taxon>Paenibacillaceae</taxon>
        <taxon>Paenibacillus</taxon>
    </lineage>
</organism>
<dbReference type="Proteomes" id="UP000293568">
    <property type="component" value="Chromosome"/>
</dbReference>
<dbReference type="InterPro" id="IPR025435">
    <property type="entry name" value="YfhD-like"/>
</dbReference>
<dbReference type="Pfam" id="PF14151">
    <property type="entry name" value="YfhD"/>
    <property type="match status" value="1"/>
</dbReference>
<evidence type="ECO:0000313" key="2">
    <source>
        <dbReference type="EMBL" id="QAY66330.1"/>
    </source>
</evidence>
<reference evidence="2 3" key="1">
    <citation type="submission" date="2019-01" db="EMBL/GenBank/DDBJ databases">
        <title>Genome sequencing of strain FW100M-2.</title>
        <authorList>
            <person name="Heo J."/>
            <person name="Kim S.-J."/>
            <person name="Kim J.-S."/>
            <person name="Hong S.-B."/>
            <person name="Kwon S.-W."/>
        </authorList>
    </citation>
    <scope>NUCLEOTIDE SEQUENCE [LARGE SCALE GENOMIC DNA]</scope>
    <source>
        <strain evidence="2 3">FW100M-2</strain>
    </source>
</reference>
<gene>
    <name evidence="2" type="ORF">ET464_07855</name>
</gene>
<sequence length="100" mass="11189">MIGVRIAIVNFPAVRQANKNSHAAHATYQSVLITNPHCRKRSCLTVANKNKKDIKVNFGDLPVGLNEDVEFSEALADEDDWEAQERAASADERAKQRRDL</sequence>
<accession>A0A4P6ET52</accession>
<evidence type="ECO:0000256" key="1">
    <source>
        <dbReference type="SAM" id="MobiDB-lite"/>
    </source>
</evidence>
<keyword evidence="3" id="KW-1185">Reference proteome</keyword>
<dbReference type="EMBL" id="CP035492">
    <property type="protein sequence ID" value="QAY66330.1"/>
    <property type="molecule type" value="Genomic_DNA"/>
</dbReference>
<proteinExistence type="predicted"/>
<name>A0A4P6ET52_9BACL</name>
<evidence type="ECO:0000313" key="3">
    <source>
        <dbReference type="Proteomes" id="UP000293568"/>
    </source>
</evidence>
<feature type="compositionally biased region" description="Basic and acidic residues" evidence="1">
    <location>
        <begin position="83"/>
        <end position="100"/>
    </location>
</feature>
<dbReference type="AlphaFoldDB" id="A0A4P6ET52"/>
<feature type="region of interest" description="Disordered" evidence="1">
    <location>
        <begin position="79"/>
        <end position="100"/>
    </location>
</feature>
<protein>
    <submittedName>
        <fullName evidence="2">YfhD family protein</fullName>
    </submittedName>
</protein>
<dbReference type="OrthoDB" id="2658905at2"/>